<keyword evidence="1" id="KW-0808">Transferase</keyword>
<dbReference type="InterPro" id="IPR011604">
    <property type="entry name" value="PDDEXK-like_dom_sf"/>
</dbReference>
<evidence type="ECO:0000256" key="1">
    <source>
        <dbReference type="ARBA" id="ARBA00022679"/>
    </source>
</evidence>
<keyword evidence="2" id="KW-0548">Nucleotidyltransferase</keyword>
<evidence type="ECO:0000256" key="6">
    <source>
        <dbReference type="ARBA" id="ARBA00022918"/>
    </source>
</evidence>
<keyword evidence="5" id="KW-0378">Hydrolase</keyword>
<dbReference type="InterPro" id="IPR011335">
    <property type="entry name" value="Restrct_endonuc-II-like"/>
</dbReference>
<dbReference type="Proteomes" id="UP001152795">
    <property type="component" value="Unassembled WGS sequence"/>
</dbReference>
<keyword evidence="3" id="KW-0540">Nuclease</keyword>
<evidence type="ECO:0000256" key="4">
    <source>
        <dbReference type="ARBA" id="ARBA00022759"/>
    </source>
</evidence>
<reference evidence="7" key="1">
    <citation type="submission" date="2020-04" db="EMBL/GenBank/DDBJ databases">
        <authorList>
            <person name="Alioto T."/>
            <person name="Alioto T."/>
            <person name="Gomez Garrido J."/>
        </authorList>
    </citation>
    <scope>NUCLEOTIDE SEQUENCE</scope>
    <source>
        <strain evidence="7">A484AB</strain>
    </source>
</reference>
<evidence type="ECO:0000256" key="2">
    <source>
        <dbReference type="ARBA" id="ARBA00022695"/>
    </source>
</evidence>
<protein>
    <submittedName>
        <fullName evidence="7">Transposon Tf2-6 poly</fullName>
    </submittedName>
</protein>
<evidence type="ECO:0000313" key="8">
    <source>
        <dbReference type="Proteomes" id="UP001152795"/>
    </source>
</evidence>
<dbReference type="OrthoDB" id="775972at2759"/>
<dbReference type="Gene3D" id="3.90.320.10">
    <property type="match status" value="1"/>
</dbReference>
<name>A0A6S7GJ55_PARCT</name>
<gene>
    <name evidence="7" type="ORF">PACLA_8A067093</name>
</gene>
<dbReference type="CDD" id="cd09274">
    <property type="entry name" value="RNase_HI_RT_Ty3"/>
    <property type="match status" value="1"/>
</dbReference>
<dbReference type="Gene3D" id="1.10.340.70">
    <property type="match status" value="1"/>
</dbReference>
<dbReference type="GO" id="GO:0016787">
    <property type="term" value="F:hydrolase activity"/>
    <property type="evidence" value="ECO:0007669"/>
    <property type="project" value="UniProtKB-KW"/>
</dbReference>
<evidence type="ECO:0000256" key="5">
    <source>
        <dbReference type="ARBA" id="ARBA00022801"/>
    </source>
</evidence>
<dbReference type="InterPro" id="IPR043502">
    <property type="entry name" value="DNA/RNA_pol_sf"/>
</dbReference>
<sequence length="367" mass="41751">MKGDGLLRSGGLVLSPKWPWLGCSPDGVVVKGGVPVGCVKIKCPYASKDLNISESVHSSTRFVLKQTENSWKLQEKHAYYYQCQGVVNIDFVVYTNVDICMWREFTKIFLCGKIVERRYSHTEKEALGLVWACERFHVYLYGSKFALIIDHKPLEVIYSKNSTPPARIQRWVLHLQLYDFTDTYRPGMQNIADTLSRLTMNTRPTIDAEDYIRFVAKNAVPNAITIQEVEKEPDKDPELSKVRSCILTDHQWESVDVAYRSVRQEVSVLGKLIICGMRLVIPKILQKKVLNLAHEGHQGIVKTRQCLRSKVGWPNIDKEAEKVCCTCHGCQVVQLLSRPEPMVRTCLPESPWEIIACDSLGPTDNNI</sequence>
<organism evidence="7 8">
    <name type="scientific">Paramuricea clavata</name>
    <name type="common">Red gorgonian</name>
    <name type="synonym">Violescent sea-whip</name>
    <dbReference type="NCBI Taxonomy" id="317549"/>
    <lineage>
        <taxon>Eukaryota</taxon>
        <taxon>Metazoa</taxon>
        <taxon>Cnidaria</taxon>
        <taxon>Anthozoa</taxon>
        <taxon>Octocorallia</taxon>
        <taxon>Malacalcyonacea</taxon>
        <taxon>Plexauridae</taxon>
        <taxon>Paramuricea</taxon>
    </lineage>
</organism>
<dbReference type="EMBL" id="CACRXK020001514">
    <property type="protein sequence ID" value="CAB3989579.1"/>
    <property type="molecule type" value="Genomic_DNA"/>
</dbReference>
<dbReference type="PANTHER" id="PTHR37984">
    <property type="entry name" value="PROTEIN CBG26694"/>
    <property type="match status" value="1"/>
</dbReference>
<dbReference type="GO" id="GO:0004519">
    <property type="term" value="F:endonuclease activity"/>
    <property type="evidence" value="ECO:0007669"/>
    <property type="project" value="UniProtKB-KW"/>
</dbReference>
<dbReference type="InterPro" id="IPR050951">
    <property type="entry name" value="Retrovirus_Pol_polyprotein"/>
</dbReference>
<accession>A0A6S7GJ55</accession>
<keyword evidence="6" id="KW-0695">RNA-directed DNA polymerase</keyword>
<keyword evidence="4" id="KW-0255">Endonuclease</keyword>
<dbReference type="PANTHER" id="PTHR37984:SF11">
    <property type="entry name" value="INTEGRASE CATALYTIC DOMAIN-CONTAINING PROTEIN"/>
    <property type="match status" value="1"/>
</dbReference>
<dbReference type="Pfam" id="PF17917">
    <property type="entry name" value="RT_RNaseH"/>
    <property type="match status" value="1"/>
</dbReference>
<dbReference type="InterPro" id="IPR041588">
    <property type="entry name" value="Integrase_H2C2"/>
</dbReference>
<dbReference type="InterPro" id="IPR041373">
    <property type="entry name" value="RT_RNaseH"/>
</dbReference>
<dbReference type="SUPFAM" id="SSF56672">
    <property type="entry name" value="DNA/RNA polymerases"/>
    <property type="match status" value="1"/>
</dbReference>
<evidence type="ECO:0000256" key="3">
    <source>
        <dbReference type="ARBA" id="ARBA00022722"/>
    </source>
</evidence>
<dbReference type="Pfam" id="PF17921">
    <property type="entry name" value="Integrase_H2C2"/>
    <property type="match status" value="1"/>
</dbReference>
<dbReference type="GO" id="GO:0006281">
    <property type="term" value="P:DNA repair"/>
    <property type="evidence" value="ECO:0007669"/>
    <property type="project" value="UniProtKB-ARBA"/>
</dbReference>
<comment type="caution">
    <text evidence="7">The sequence shown here is derived from an EMBL/GenBank/DDBJ whole genome shotgun (WGS) entry which is preliminary data.</text>
</comment>
<keyword evidence="8" id="KW-1185">Reference proteome</keyword>
<evidence type="ECO:0000313" key="7">
    <source>
        <dbReference type="EMBL" id="CAB3989579.1"/>
    </source>
</evidence>
<dbReference type="AlphaFoldDB" id="A0A6S7GJ55"/>
<dbReference type="SUPFAM" id="SSF52980">
    <property type="entry name" value="Restriction endonuclease-like"/>
    <property type="match status" value="1"/>
</dbReference>
<dbReference type="GO" id="GO:0003964">
    <property type="term" value="F:RNA-directed DNA polymerase activity"/>
    <property type="evidence" value="ECO:0007669"/>
    <property type="project" value="UniProtKB-KW"/>
</dbReference>
<proteinExistence type="predicted"/>